<dbReference type="AlphaFoldDB" id="A0A9X1M1V4"/>
<organism evidence="2 3">
    <name type="scientific">Arthrobacter gengyunqii</name>
    <dbReference type="NCBI Taxonomy" id="2886940"/>
    <lineage>
        <taxon>Bacteria</taxon>
        <taxon>Bacillati</taxon>
        <taxon>Actinomycetota</taxon>
        <taxon>Actinomycetes</taxon>
        <taxon>Micrococcales</taxon>
        <taxon>Micrococcaceae</taxon>
        <taxon>Arthrobacter</taxon>
    </lineage>
</organism>
<dbReference type="RefSeq" id="WP_227908214.1">
    <property type="nucleotide sequence ID" value="NZ_CP095461.1"/>
</dbReference>
<feature type="domain" description="Polysaccharide pyruvyl transferase" evidence="1">
    <location>
        <begin position="56"/>
        <end position="304"/>
    </location>
</feature>
<proteinExistence type="predicted"/>
<dbReference type="Proteomes" id="UP001139264">
    <property type="component" value="Unassembled WGS sequence"/>
</dbReference>
<evidence type="ECO:0000313" key="3">
    <source>
        <dbReference type="Proteomes" id="UP001139264"/>
    </source>
</evidence>
<evidence type="ECO:0000313" key="2">
    <source>
        <dbReference type="EMBL" id="MCC3269888.1"/>
    </source>
</evidence>
<protein>
    <submittedName>
        <fullName evidence="2">Polysaccharide pyruvyl transferase family protein</fullName>
    </submittedName>
</protein>
<comment type="caution">
    <text evidence="2">The sequence shown here is derived from an EMBL/GenBank/DDBJ whole genome shotgun (WGS) entry which is preliminary data.</text>
</comment>
<dbReference type="EMBL" id="JAJFZP010000009">
    <property type="protein sequence ID" value="MCC3269888.1"/>
    <property type="molecule type" value="Genomic_DNA"/>
</dbReference>
<evidence type="ECO:0000259" key="1">
    <source>
        <dbReference type="Pfam" id="PF04230"/>
    </source>
</evidence>
<gene>
    <name evidence="2" type="ORF">LJ751_11015</name>
</gene>
<dbReference type="Pfam" id="PF04230">
    <property type="entry name" value="PS_pyruv_trans"/>
    <property type="match status" value="1"/>
</dbReference>
<dbReference type="GO" id="GO:0016740">
    <property type="term" value="F:transferase activity"/>
    <property type="evidence" value="ECO:0007669"/>
    <property type="project" value="UniProtKB-KW"/>
</dbReference>
<accession>A0A9X1M1V4</accession>
<name>A0A9X1M1V4_9MICC</name>
<reference evidence="2" key="1">
    <citation type="submission" date="2021-10" db="EMBL/GenBank/DDBJ databases">
        <title>Novel species in genus Arthrobacter.</title>
        <authorList>
            <person name="Liu Y."/>
        </authorList>
    </citation>
    <scope>NUCLEOTIDE SEQUENCE</scope>
    <source>
        <strain evidence="2">Zg-Y809</strain>
    </source>
</reference>
<dbReference type="InterPro" id="IPR007345">
    <property type="entry name" value="Polysacch_pyruvyl_Trfase"/>
</dbReference>
<sequence length="369" mass="41102">MTVGVMGCVRELPSSFPVGSPENAGNMIHGNAPFEMFPDLAVHSTDRAAIKASGSRDFVDFVNSHCSHLVLTMANTLRLGDENGSRFSRLQHLLEAIEKPVVVFGLGVQSQTDDLSGATLPEEAVSLMQHLSTRAEALGVRGSMTKTVLEELCGVRNAFITGCPSLFSRPAQLAKVAQNLREPSGRPAFSGTKYHLAEEKFLLHQAVSAGFYLMEPVNKFNHKYFVDVSKGVEGTEAPYFLRSHEMHKSGVLSDFFARNYKLFRNVNSWYDFNSESVSHTYGTRFHVNMASILSGKPALWITHDARTRELVDFMHLPSLTQEECLEMEPEQIIKSINYDDFFDHINGLFDNFNSYLDANGLPKTPSLVR</sequence>
<keyword evidence="2" id="KW-0808">Transferase</keyword>